<protein>
    <submittedName>
        <fullName evidence="2">Uncharacterized protein</fullName>
    </submittedName>
</protein>
<proteinExistence type="predicted"/>
<reference evidence="2 3" key="1">
    <citation type="submission" date="2019-10" db="EMBL/GenBank/DDBJ databases">
        <title>Genome sequence of Luteimicrobium xylanilyticum HY-24.</title>
        <authorList>
            <person name="Kim D.Y."/>
            <person name="Park H.-Y."/>
        </authorList>
    </citation>
    <scope>NUCLEOTIDE SEQUENCE [LARGE SCALE GENOMIC DNA]</scope>
    <source>
        <strain evidence="2 3">HY-24</strain>
    </source>
</reference>
<evidence type="ECO:0000313" key="2">
    <source>
        <dbReference type="EMBL" id="QFV00057.1"/>
    </source>
</evidence>
<gene>
    <name evidence="2" type="ORF">KDY119_03592</name>
</gene>
<keyword evidence="1" id="KW-0472">Membrane</keyword>
<accession>A0A5P9QFP8</accession>
<name>A0A5P9QFP8_9MICO</name>
<evidence type="ECO:0000313" key="3">
    <source>
        <dbReference type="Proteomes" id="UP000326702"/>
    </source>
</evidence>
<dbReference type="KEGG" id="lxl:KDY119_03592"/>
<keyword evidence="3" id="KW-1185">Reference proteome</keyword>
<feature type="transmembrane region" description="Helical" evidence="1">
    <location>
        <begin position="6"/>
        <end position="25"/>
    </location>
</feature>
<keyword evidence="1" id="KW-1133">Transmembrane helix</keyword>
<dbReference type="Proteomes" id="UP000326702">
    <property type="component" value="Chromosome"/>
</dbReference>
<dbReference type="EMBL" id="CP045529">
    <property type="protein sequence ID" value="QFV00057.1"/>
    <property type="molecule type" value="Genomic_DNA"/>
</dbReference>
<evidence type="ECO:0000256" key="1">
    <source>
        <dbReference type="SAM" id="Phobius"/>
    </source>
</evidence>
<dbReference type="AlphaFoldDB" id="A0A5P9QFP8"/>
<sequence length="31" mass="3295">MADLVYVLITVAFFAAVAVVSRRGIGRGEGR</sequence>
<organism evidence="2 3">
    <name type="scientific">Luteimicrobium xylanilyticum</name>
    <dbReference type="NCBI Taxonomy" id="1133546"/>
    <lineage>
        <taxon>Bacteria</taxon>
        <taxon>Bacillati</taxon>
        <taxon>Actinomycetota</taxon>
        <taxon>Actinomycetes</taxon>
        <taxon>Micrococcales</taxon>
        <taxon>Luteimicrobium</taxon>
    </lineage>
</organism>
<keyword evidence="1" id="KW-0812">Transmembrane</keyword>